<dbReference type="STRING" id="1161099.SAMN05444817_11419"/>
<reference evidence="3" key="1">
    <citation type="submission" date="2017-01" db="EMBL/GenBank/DDBJ databases">
        <authorList>
            <person name="Varghese N."/>
            <person name="Submissions S."/>
        </authorList>
    </citation>
    <scope>NUCLEOTIDE SEQUENCE [LARGE SCALE GENOMIC DNA]</scope>
    <source>
        <strain evidence="3">DSM 44531</strain>
    </source>
</reference>
<dbReference type="RefSeq" id="WP_234958987.1">
    <property type="nucleotide sequence ID" value="NZ_CP046976.1"/>
</dbReference>
<keyword evidence="3" id="KW-1185">Reference proteome</keyword>
<dbReference type="AlphaFoldDB" id="A0A1N7K4G6"/>
<proteinExistence type="predicted"/>
<dbReference type="EMBL" id="FTOF01000014">
    <property type="protein sequence ID" value="SIS56459.1"/>
    <property type="molecule type" value="Genomic_DNA"/>
</dbReference>
<evidence type="ECO:0008006" key="4">
    <source>
        <dbReference type="Google" id="ProtNLM"/>
    </source>
</evidence>
<evidence type="ECO:0000313" key="2">
    <source>
        <dbReference type="EMBL" id="SIS56459.1"/>
    </source>
</evidence>
<evidence type="ECO:0000313" key="3">
    <source>
        <dbReference type="Proteomes" id="UP000186292"/>
    </source>
</evidence>
<protein>
    <recommendedName>
        <fullName evidence="4">Secreted protein</fullName>
    </recommendedName>
</protein>
<dbReference type="InterPro" id="IPR006311">
    <property type="entry name" value="TAT_signal"/>
</dbReference>
<keyword evidence="1" id="KW-0732">Signal</keyword>
<sequence length="239" mass="23758">MKIATPLKPFRPSRRTVVSAALSAALAAGAFAAPAPAQAAPAFSPAALSAGSSIVDPLGRPTPEVQRAVKDFANRPGVPPQVRDALLGALAFFAGGGSGGPGLPEGGPDFRQGFWPTVSPNCMGPGMNSTGSLIAVPGPARIPVPAPKAGQATFVFTALGTKPASPQQGAMNVHWINLANLRTGVTPLLNKGINKTGPATLSNVADTGSGPVLAVVSGAVKTDGRSCGFAPTALSVTVK</sequence>
<feature type="signal peptide" evidence="1">
    <location>
        <begin position="1"/>
        <end position="39"/>
    </location>
</feature>
<organism evidence="2 3">
    <name type="scientific">Corynebacterium appendicis CIP 107643</name>
    <dbReference type="NCBI Taxonomy" id="1161099"/>
    <lineage>
        <taxon>Bacteria</taxon>
        <taxon>Bacillati</taxon>
        <taxon>Actinomycetota</taxon>
        <taxon>Actinomycetes</taxon>
        <taxon>Mycobacteriales</taxon>
        <taxon>Corynebacteriaceae</taxon>
        <taxon>Corynebacterium</taxon>
    </lineage>
</organism>
<evidence type="ECO:0000256" key="1">
    <source>
        <dbReference type="SAM" id="SignalP"/>
    </source>
</evidence>
<feature type="chain" id="PRO_5013043271" description="Secreted protein" evidence="1">
    <location>
        <begin position="40"/>
        <end position="239"/>
    </location>
</feature>
<dbReference type="Proteomes" id="UP000186292">
    <property type="component" value="Unassembled WGS sequence"/>
</dbReference>
<gene>
    <name evidence="2" type="ORF">SAMN05444817_11419</name>
</gene>
<accession>A0A1N7K4G6</accession>
<dbReference type="PROSITE" id="PS51318">
    <property type="entry name" value="TAT"/>
    <property type="match status" value="1"/>
</dbReference>
<name>A0A1N7K4G6_9CORY</name>